<dbReference type="Gene3D" id="3.30.930.10">
    <property type="entry name" value="Bira Bifunctional Protein, Domain 2"/>
    <property type="match status" value="1"/>
</dbReference>
<keyword evidence="8" id="KW-0067">ATP-binding</keyword>
<dbReference type="InterPro" id="IPR045864">
    <property type="entry name" value="aa-tRNA-synth_II/BPL/LPL"/>
</dbReference>
<organism evidence="14 15">
    <name type="scientific">Ferrovibrio terrae</name>
    <dbReference type="NCBI Taxonomy" id="2594003"/>
    <lineage>
        <taxon>Bacteria</taxon>
        <taxon>Pseudomonadati</taxon>
        <taxon>Pseudomonadota</taxon>
        <taxon>Alphaproteobacteria</taxon>
        <taxon>Rhodospirillales</taxon>
        <taxon>Rhodospirillaceae</taxon>
        <taxon>Ferrovibrio</taxon>
    </lineage>
</organism>
<dbReference type="InterPro" id="IPR002314">
    <property type="entry name" value="aa-tRNA-synt_IIb"/>
</dbReference>
<dbReference type="Pfam" id="PF03129">
    <property type="entry name" value="HGTP_anticodon"/>
    <property type="match status" value="1"/>
</dbReference>
<name>A0A516H7K8_9PROT</name>
<keyword evidence="15" id="KW-1185">Reference proteome</keyword>
<sequence>MDTDVYDHRVLGTRLDLFHQQEEGPGMVFWHPRGFALYRVIEDYVRRRMREVGFAEIRTPQLLSYSLWEQSGHADKFANEMYRLDSRSSGGNRSFALKPMSCPCHVQVYSKSLRSVHDLPLRYCEFGACHRDEPSGALQGLMRTKSFTQDDAHIFCTEAQVEGEVQRFCELLRSIYSDFGFGAPLVFFSTRPAKRAGDDATWDRAEAALAMAARRAGIDFGIKSGDGAFYGPKLEFHLRDSHGRAWQCGTIQLDFVLPERLGADYVASDGSRQRPVMIHHAVLGSMERFIGMLLEHHKGQLPLWLAPEQITVASVTSAQEAYARKAAAALGREGYRVAVDGRPERIGRKIAEAHEQGLPLLGIAGEREMERGTLTFRRRDGRQEELTLADAARRYREEAFR</sequence>
<evidence type="ECO:0000256" key="1">
    <source>
        <dbReference type="ARBA" id="ARBA00008226"/>
    </source>
</evidence>
<evidence type="ECO:0000256" key="5">
    <source>
        <dbReference type="ARBA" id="ARBA00022723"/>
    </source>
</evidence>
<dbReference type="AlphaFoldDB" id="A0A516H7K8"/>
<dbReference type="PROSITE" id="PS50862">
    <property type="entry name" value="AA_TRNA_LIGASE_II"/>
    <property type="match status" value="1"/>
</dbReference>
<evidence type="ECO:0000313" key="14">
    <source>
        <dbReference type="EMBL" id="QDO99739.1"/>
    </source>
</evidence>
<dbReference type="SUPFAM" id="SSF52954">
    <property type="entry name" value="Class II aaRS ABD-related"/>
    <property type="match status" value="1"/>
</dbReference>
<keyword evidence="3" id="KW-0963">Cytoplasm</keyword>
<dbReference type="GO" id="GO:0005524">
    <property type="term" value="F:ATP binding"/>
    <property type="evidence" value="ECO:0007669"/>
    <property type="project" value="UniProtKB-KW"/>
</dbReference>
<dbReference type="EMBL" id="CP041636">
    <property type="protein sequence ID" value="QDO99739.1"/>
    <property type="molecule type" value="Genomic_DNA"/>
</dbReference>
<keyword evidence="10" id="KW-0030">Aminoacyl-tRNA synthetase</keyword>
<keyword evidence="5" id="KW-0479">Metal-binding</keyword>
<dbReference type="GO" id="GO:0004829">
    <property type="term" value="F:threonine-tRNA ligase activity"/>
    <property type="evidence" value="ECO:0007669"/>
    <property type="project" value="UniProtKB-UniRule"/>
</dbReference>
<dbReference type="SUPFAM" id="SSF55681">
    <property type="entry name" value="Class II aaRS and biotin synthetases"/>
    <property type="match status" value="1"/>
</dbReference>
<gene>
    <name evidence="14" type="primary">thrS</name>
    <name evidence="14" type="ORF">FNB15_11510</name>
</gene>
<evidence type="ECO:0000313" key="15">
    <source>
        <dbReference type="Proteomes" id="UP000317496"/>
    </source>
</evidence>
<dbReference type="CDD" id="cd00771">
    <property type="entry name" value="ThrRS_core"/>
    <property type="match status" value="1"/>
</dbReference>
<evidence type="ECO:0000256" key="8">
    <source>
        <dbReference type="ARBA" id="ARBA00022840"/>
    </source>
</evidence>
<evidence type="ECO:0000256" key="3">
    <source>
        <dbReference type="ARBA" id="ARBA00022490"/>
    </source>
</evidence>
<keyword evidence="4 14" id="KW-0436">Ligase</keyword>
<dbReference type="InterPro" id="IPR004154">
    <property type="entry name" value="Anticodon-bd"/>
</dbReference>
<dbReference type="GO" id="GO:0005737">
    <property type="term" value="C:cytoplasm"/>
    <property type="evidence" value="ECO:0007669"/>
    <property type="project" value="UniProtKB-UniRule"/>
</dbReference>
<dbReference type="InterPro" id="IPR002320">
    <property type="entry name" value="Thr-tRNA-ligase_IIa"/>
</dbReference>
<dbReference type="NCBIfam" id="TIGR00418">
    <property type="entry name" value="thrS"/>
    <property type="match status" value="1"/>
</dbReference>
<dbReference type="PRINTS" id="PR01047">
    <property type="entry name" value="TRNASYNTHTHR"/>
</dbReference>
<dbReference type="InterPro" id="IPR006195">
    <property type="entry name" value="aa-tRNA-synth_II"/>
</dbReference>
<evidence type="ECO:0000256" key="11">
    <source>
        <dbReference type="ARBA" id="ARBA00049515"/>
    </source>
</evidence>
<dbReference type="PANTHER" id="PTHR11451:SF44">
    <property type="entry name" value="THREONINE--TRNA LIGASE, CHLOROPLASTIC_MITOCHONDRIAL 2"/>
    <property type="match status" value="1"/>
</dbReference>
<comment type="catalytic activity">
    <reaction evidence="11">
        <text>tRNA(Thr) + L-threonine + ATP = L-threonyl-tRNA(Thr) + AMP + diphosphate + H(+)</text>
        <dbReference type="Rhea" id="RHEA:24624"/>
        <dbReference type="Rhea" id="RHEA-COMP:9670"/>
        <dbReference type="Rhea" id="RHEA-COMP:9704"/>
        <dbReference type="ChEBI" id="CHEBI:15378"/>
        <dbReference type="ChEBI" id="CHEBI:30616"/>
        <dbReference type="ChEBI" id="CHEBI:33019"/>
        <dbReference type="ChEBI" id="CHEBI:57926"/>
        <dbReference type="ChEBI" id="CHEBI:78442"/>
        <dbReference type="ChEBI" id="CHEBI:78534"/>
        <dbReference type="ChEBI" id="CHEBI:456215"/>
        <dbReference type="EC" id="6.1.1.3"/>
    </reaction>
</comment>
<dbReference type="EC" id="6.1.1.3" evidence="2 12"/>
<comment type="similarity">
    <text evidence="1">Belongs to the class-II aminoacyl-tRNA synthetase family.</text>
</comment>
<evidence type="ECO:0000256" key="4">
    <source>
        <dbReference type="ARBA" id="ARBA00022598"/>
    </source>
</evidence>
<proteinExistence type="inferred from homology"/>
<evidence type="ECO:0000256" key="6">
    <source>
        <dbReference type="ARBA" id="ARBA00022741"/>
    </source>
</evidence>
<evidence type="ECO:0000256" key="12">
    <source>
        <dbReference type="NCBIfam" id="TIGR00418"/>
    </source>
</evidence>
<keyword evidence="7" id="KW-0862">Zinc</keyword>
<dbReference type="FunFam" id="3.30.930.10:FF:000002">
    <property type="entry name" value="Threonine--tRNA ligase"/>
    <property type="match status" value="1"/>
</dbReference>
<accession>A0A516H7K8</accession>
<evidence type="ECO:0000256" key="7">
    <source>
        <dbReference type="ARBA" id="ARBA00022833"/>
    </source>
</evidence>
<evidence type="ECO:0000259" key="13">
    <source>
        <dbReference type="PROSITE" id="PS50862"/>
    </source>
</evidence>
<dbReference type="InterPro" id="IPR033728">
    <property type="entry name" value="ThrRS_core"/>
</dbReference>
<dbReference type="GO" id="GO:0006435">
    <property type="term" value="P:threonyl-tRNA aminoacylation"/>
    <property type="evidence" value="ECO:0007669"/>
    <property type="project" value="UniProtKB-UniRule"/>
</dbReference>
<dbReference type="Proteomes" id="UP000317496">
    <property type="component" value="Chromosome"/>
</dbReference>
<protein>
    <recommendedName>
        <fullName evidence="2 12">Threonine--tRNA ligase</fullName>
        <ecNumber evidence="2 12">6.1.1.3</ecNumber>
    </recommendedName>
</protein>
<evidence type="ECO:0000256" key="10">
    <source>
        <dbReference type="ARBA" id="ARBA00023146"/>
    </source>
</evidence>
<dbReference type="InterPro" id="IPR036621">
    <property type="entry name" value="Anticodon-bd_dom_sf"/>
</dbReference>
<dbReference type="OrthoDB" id="9802304at2"/>
<dbReference type="Pfam" id="PF00587">
    <property type="entry name" value="tRNA-synt_2b"/>
    <property type="match status" value="1"/>
</dbReference>
<dbReference type="GO" id="GO:0046872">
    <property type="term" value="F:metal ion binding"/>
    <property type="evidence" value="ECO:0007669"/>
    <property type="project" value="UniProtKB-KW"/>
</dbReference>
<dbReference type="Gene3D" id="3.40.50.800">
    <property type="entry name" value="Anticodon-binding domain"/>
    <property type="match status" value="1"/>
</dbReference>
<evidence type="ECO:0000256" key="9">
    <source>
        <dbReference type="ARBA" id="ARBA00022917"/>
    </source>
</evidence>
<dbReference type="PANTHER" id="PTHR11451">
    <property type="entry name" value="THREONINE-TRNA LIGASE"/>
    <property type="match status" value="1"/>
</dbReference>
<feature type="domain" description="Aminoacyl-transfer RNA synthetases class-II family profile" evidence="13">
    <location>
        <begin position="7"/>
        <end position="302"/>
    </location>
</feature>
<dbReference type="KEGG" id="fer:FNB15_11510"/>
<keyword evidence="6" id="KW-0547">Nucleotide-binding</keyword>
<evidence type="ECO:0000256" key="2">
    <source>
        <dbReference type="ARBA" id="ARBA00013163"/>
    </source>
</evidence>
<keyword evidence="9" id="KW-0648">Protein biosynthesis</keyword>
<reference evidence="14 15" key="1">
    <citation type="submission" date="2019-07" db="EMBL/GenBank/DDBJ databases">
        <title>Genome sequencing for Ferrovibrio sp. K5.</title>
        <authorList>
            <person name="Park S.-J."/>
        </authorList>
    </citation>
    <scope>NUCLEOTIDE SEQUENCE [LARGE SCALE GENOMIC DNA]</scope>
    <source>
        <strain evidence="14 15">K5</strain>
    </source>
</reference>